<reference evidence="2 3" key="1">
    <citation type="submission" date="2016-08" db="EMBL/GenBank/DDBJ databases">
        <title>Salinivibrio phage SMHB1.</title>
        <authorList>
            <person name="Olonade I.T."/>
            <person name="van Zyl L.J."/>
            <person name="Trindade M.I."/>
        </authorList>
    </citation>
    <scope>NUCLEOTIDE SEQUENCE [LARGE SCALE GENOMIC DNA]</scope>
</reference>
<evidence type="ECO:0000313" key="3">
    <source>
        <dbReference type="Proteomes" id="UP000225897"/>
    </source>
</evidence>
<dbReference type="EMBL" id="KX774374">
    <property type="protein sequence ID" value="AOY11841.1"/>
    <property type="molecule type" value="Genomic_DNA"/>
</dbReference>
<accession>A0A1D9C9R6</accession>
<keyword evidence="3" id="KW-1185">Reference proteome</keyword>
<dbReference type="KEGG" id="vg:54977071"/>
<proteinExistence type="predicted"/>
<feature type="compositionally biased region" description="Polar residues" evidence="1">
    <location>
        <begin position="49"/>
        <end position="68"/>
    </location>
</feature>
<feature type="compositionally biased region" description="Basic residues" evidence="1">
    <location>
        <begin position="22"/>
        <end position="32"/>
    </location>
</feature>
<feature type="region of interest" description="Disordered" evidence="1">
    <location>
        <begin position="1"/>
        <end position="68"/>
    </location>
</feature>
<evidence type="ECO:0000256" key="1">
    <source>
        <dbReference type="SAM" id="MobiDB-lite"/>
    </source>
</evidence>
<gene>
    <name evidence="2" type="primary">PP_00036</name>
</gene>
<dbReference type="RefSeq" id="YP_009786978.1">
    <property type="nucleotide sequence ID" value="NC_047775.1"/>
</dbReference>
<evidence type="ECO:0000313" key="2">
    <source>
        <dbReference type="EMBL" id="AOY11841.1"/>
    </source>
</evidence>
<name>A0A1D9C9R6_9CAUD</name>
<sequence>MQAALKPNSPKWRWNGNWQPRPVRKTNTRTAKRIALIAARKSPPHCEPPSNTSLFASSAQPMQKNERG</sequence>
<organism evidence="2 3">
    <name type="scientific">Salinivibrio phage SMHB1</name>
    <dbReference type="NCBI Taxonomy" id="1897436"/>
    <lineage>
        <taxon>Viruses</taxon>
        <taxon>Duplodnaviria</taxon>
        <taxon>Heunggongvirae</taxon>
        <taxon>Uroviricota</taxon>
        <taxon>Caudoviricetes</taxon>
        <taxon>Peduoviridae</taxon>
        <taxon>Playavirus</taxon>
        <taxon>Playavirus SMHB1</taxon>
    </lineage>
</organism>
<dbReference type="GeneID" id="54977071"/>
<protein>
    <submittedName>
        <fullName evidence="2">Uncharacterized protein</fullName>
    </submittedName>
</protein>
<dbReference type="Proteomes" id="UP000225897">
    <property type="component" value="Segment"/>
</dbReference>